<keyword evidence="4 6" id="KW-0472">Membrane</keyword>
<evidence type="ECO:0000256" key="7">
    <source>
        <dbReference type="SAM" id="SignalP"/>
    </source>
</evidence>
<feature type="region of interest" description="Disordered" evidence="5">
    <location>
        <begin position="236"/>
        <end position="315"/>
    </location>
</feature>
<name>A0ABM3I1B3_ZIZJJ</name>
<feature type="transmembrane region" description="Helical" evidence="6">
    <location>
        <begin position="203"/>
        <end position="222"/>
    </location>
</feature>
<organism evidence="8 9">
    <name type="scientific">Ziziphus jujuba</name>
    <name type="common">Chinese jujube</name>
    <name type="synonym">Ziziphus sativa</name>
    <dbReference type="NCBI Taxonomy" id="326968"/>
    <lineage>
        <taxon>Eukaryota</taxon>
        <taxon>Viridiplantae</taxon>
        <taxon>Streptophyta</taxon>
        <taxon>Embryophyta</taxon>
        <taxon>Tracheophyta</taxon>
        <taxon>Spermatophyta</taxon>
        <taxon>Magnoliopsida</taxon>
        <taxon>eudicotyledons</taxon>
        <taxon>Gunneridae</taxon>
        <taxon>Pentapetalae</taxon>
        <taxon>rosids</taxon>
        <taxon>fabids</taxon>
        <taxon>Rosales</taxon>
        <taxon>Rhamnaceae</taxon>
        <taxon>Paliureae</taxon>
        <taxon>Ziziphus</taxon>
    </lineage>
</organism>
<feature type="transmembrane region" description="Helical" evidence="6">
    <location>
        <begin position="406"/>
        <end position="426"/>
    </location>
</feature>
<feature type="transmembrane region" description="Helical" evidence="6">
    <location>
        <begin position="149"/>
        <end position="168"/>
    </location>
</feature>
<keyword evidence="8" id="KW-1185">Reference proteome</keyword>
<dbReference type="InterPro" id="IPR003689">
    <property type="entry name" value="ZIP"/>
</dbReference>
<feature type="chain" id="PRO_5046568997" evidence="7">
    <location>
        <begin position="24"/>
        <end position="488"/>
    </location>
</feature>
<keyword evidence="2 6" id="KW-0812">Transmembrane</keyword>
<feature type="compositionally biased region" description="Basic and acidic residues" evidence="5">
    <location>
        <begin position="277"/>
        <end position="294"/>
    </location>
</feature>
<evidence type="ECO:0000256" key="1">
    <source>
        <dbReference type="ARBA" id="ARBA00004141"/>
    </source>
</evidence>
<evidence type="ECO:0000313" key="8">
    <source>
        <dbReference type="Proteomes" id="UP001652623"/>
    </source>
</evidence>
<gene>
    <name evidence="9" type="primary">LOC125418613</name>
</gene>
<dbReference type="Proteomes" id="UP001652623">
    <property type="component" value="Chromosome 12"/>
</dbReference>
<evidence type="ECO:0000256" key="2">
    <source>
        <dbReference type="ARBA" id="ARBA00022692"/>
    </source>
</evidence>
<dbReference type="PANTHER" id="PTHR16950">
    <property type="entry name" value="ZINC TRANSPORTER SLC39A7 HISTIDINE-RICH MEMBRANE PROTEIN KE4"/>
    <property type="match status" value="1"/>
</dbReference>
<feature type="transmembrane region" description="Helical" evidence="6">
    <location>
        <begin position="115"/>
        <end position="142"/>
    </location>
</feature>
<proteinExistence type="predicted"/>
<keyword evidence="3 6" id="KW-1133">Transmembrane helix</keyword>
<feature type="compositionally biased region" description="Basic residues" evidence="5">
    <location>
        <begin position="240"/>
        <end position="253"/>
    </location>
</feature>
<dbReference type="PANTHER" id="PTHR16950:SF16">
    <property type="entry name" value="ZINC TRANSPORTER ZIP13"/>
    <property type="match status" value="1"/>
</dbReference>
<feature type="transmembrane region" description="Helical" evidence="6">
    <location>
        <begin position="438"/>
        <end position="456"/>
    </location>
</feature>
<comment type="subcellular location">
    <subcellularLocation>
        <location evidence="1">Membrane</location>
        <topology evidence="1">Multi-pass membrane protein</topology>
    </subcellularLocation>
</comment>
<evidence type="ECO:0000313" key="9">
    <source>
        <dbReference type="RefSeq" id="XP_048318565.2"/>
    </source>
</evidence>
<feature type="transmembrane region" description="Helical" evidence="6">
    <location>
        <begin position="468"/>
        <end position="487"/>
    </location>
</feature>
<evidence type="ECO:0000256" key="6">
    <source>
        <dbReference type="SAM" id="Phobius"/>
    </source>
</evidence>
<dbReference type="GeneID" id="125418613"/>
<accession>A0ABM3I1B3</accession>
<evidence type="ECO:0000256" key="5">
    <source>
        <dbReference type="SAM" id="MobiDB-lite"/>
    </source>
</evidence>
<evidence type="ECO:0000256" key="4">
    <source>
        <dbReference type="ARBA" id="ARBA00023136"/>
    </source>
</evidence>
<dbReference type="RefSeq" id="XP_048318565.2">
    <property type="nucleotide sequence ID" value="XM_048462608.2"/>
</dbReference>
<keyword evidence="7" id="KW-0732">Signal</keyword>
<feature type="signal peptide" evidence="7">
    <location>
        <begin position="1"/>
        <end position="23"/>
    </location>
</feature>
<feature type="compositionally biased region" description="Polar residues" evidence="5">
    <location>
        <begin position="260"/>
        <end position="276"/>
    </location>
</feature>
<feature type="compositionally biased region" description="Basic and acidic residues" evidence="5">
    <location>
        <begin position="305"/>
        <end position="315"/>
    </location>
</feature>
<protein>
    <submittedName>
        <fullName evidence="9">IAA-alanine resistance protein 1</fullName>
    </submittedName>
</protein>
<sequence>MVFGNVLVWLVLVCGFCLDLSSASGFCSSAVPESHGQHHHCDHGHDHRHHHKHHAHEYHQHHHHKESLVESKLKLPEELAEEEDMRLYGFGFQHDLDHDHDHEHLGVSELSGVGLWMNALGCSFLVSMASLVCLTILPVIFVQGKPSKAVVDSLALFGAGAMLGDAFLHQLPHAFGGGHSHSHDHHDDHVHDEHHLHAHAHSLADLSVGISVLAGIVLFLLVEKVVRYVEDYSGGTKAWSHTHHHHHHKKSKKLKDDNDMQSQSSDGKDSTALNNSSEEKVPDDVSHNSLKEDTQQESYIRKRHSTADRDDKEDVDTAKLSASDIKVLNEKEHSKPSSNLVIGYLNLFSDGVHNFTDGIALGSAFLLYGSVGGWSRTLFLLAHELPQEVGDFGILVRSGFSVSKALFFNFLSALVALAGTAMALLLGKDPGQSSLIEGFTAGGFIYIAVAGVLAEMNNNGSSTVKSTAIHLISLILGMGVALCISLVE</sequence>
<dbReference type="Pfam" id="PF02535">
    <property type="entry name" value="Zip"/>
    <property type="match status" value="1"/>
</dbReference>
<feature type="region of interest" description="Disordered" evidence="5">
    <location>
        <begin position="37"/>
        <end position="61"/>
    </location>
</feature>
<evidence type="ECO:0000256" key="3">
    <source>
        <dbReference type="ARBA" id="ARBA00022989"/>
    </source>
</evidence>
<reference evidence="9" key="1">
    <citation type="submission" date="2025-08" db="UniProtKB">
        <authorList>
            <consortium name="RefSeq"/>
        </authorList>
    </citation>
    <scope>IDENTIFICATION</scope>
    <source>
        <tissue evidence="9">Seedling</tissue>
    </source>
</reference>